<accession>A0ABS9KAY9</accession>
<dbReference type="InterPro" id="IPR029044">
    <property type="entry name" value="Nucleotide-diphossugar_trans"/>
</dbReference>
<keyword evidence="3" id="KW-1185">Reference proteome</keyword>
<dbReference type="Gene3D" id="3.90.550.10">
    <property type="entry name" value="Spore Coat Polysaccharide Biosynthesis Protein SpsA, Chain A"/>
    <property type="match status" value="1"/>
</dbReference>
<evidence type="ECO:0000313" key="3">
    <source>
        <dbReference type="Proteomes" id="UP001165366"/>
    </source>
</evidence>
<proteinExistence type="predicted"/>
<dbReference type="InterPro" id="IPR001173">
    <property type="entry name" value="Glyco_trans_2-like"/>
</dbReference>
<comment type="caution">
    <text evidence="2">The sequence shown here is derived from an EMBL/GenBank/DDBJ whole genome shotgun (WGS) entry which is preliminary data.</text>
</comment>
<organism evidence="2 3">
    <name type="scientific">Rhodohalobacter sulfatireducens</name>
    <dbReference type="NCBI Taxonomy" id="2911366"/>
    <lineage>
        <taxon>Bacteria</taxon>
        <taxon>Pseudomonadati</taxon>
        <taxon>Balneolota</taxon>
        <taxon>Balneolia</taxon>
        <taxon>Balneolales</taxon>
        <taxon>Balneolaceae</taxon>
        <taxon>Rhodohalobacter</taxon>
    </lineage>
</organism>
<dbReference type="InterPro" id="IPR050834">
    <property type="entry name" value="Glycosyltransf_2"/>
</dbReference>
<dbReference type="EMBL" id="JAKLWS010000004">
    <property type="protein sequence ID" value="MCG2588014.1"/>
    <property type="molecule type" value="Genomic_DNA"/>
</dbReference>
<reference evidence="2" key="2">
    <citation type="submission" date="2024-05" db="EMBL/GenBank/DDBJ databases">
        <title>Rhodohalobacter halophilus gen. nov., sp. nov., a moderately halophilic member of the family Balneolaceae.</title>
        <authorList>
            <person name="Xia J."/>
        </authorList>
    </citation>
    <scope>NUCLEOTIDE SEQUENCE</scope>
    <source>
        <strain evidence="2">WB101</strain>
    </source>
</reference>
<dbReference type="PANTHER" id="PTHR43685">
    <property type="entry name" value="GLYCOSYLTRANSFERASE"/>
    <property type="match status" value="1"/>
</dbReference>
<dbReference type="SUPFAM" id="SSF53448">
    <property type="entry name" value="Nucleotide-diphospho-sugar transferases"/>
    <property type="match status" value="1"/>
</dbReference>
<reference evidence="2" key="1">
    <citation type="submission" date="2022-01" db="EMBL/GenBank/DDBJ databases">
        <authorList>
            <person name="Wang Y."/>
        </authorList>
    </citation>
    <scope>NUCLEOTIDE SEQUENCE</scope>
    <source>
        <strain evidence="2">WB101</strain>
    </source>
</reference>
<dbReference type="RefSeq" id="WP_237852858.1">
    <property type="nucleotide sequence ID" value="NZ_JAKLWS010000004.1"/>
</dbReference>
<dbReference type="PANTHER" id="PTHR43685:SF2">
    <property type="entry name" value="GLYCOSYLTRANSFERASE 2-LIKE DOMAIN-CONTAINING PROTEIN"/>
    <property type="match status" value="1"/>
</dbReference>
<protein>
    <submittedName>
        <fullName evidence="2">Glycosyltransferase</fullName>
    </submittedName>
</protein>
<evidence type="ECO:0000313" key="2">
    <source>
        <dbReference type="EMBL" id="MCG2588014.1"/>
    </source>
</evidence>
<name>A0ABS9KAY9_9BACT</name>
<gene>
    <name evidence="2" type="ORF">L6773_05525</name>
</gene>
<evidence type="ECO:0000259" key="1">
    <source>
        <dbReference type="Pfam" id="PF00535"/>
    </source>
</evidence>
<dbReference type="CDD" id="cd00761">
    <property type="entry name" value="Glyco_tranf_GTA_type"/>
    <property type="match status" value="1"/>
</dbReference>
<sequence length="314" mass="35748">MIPKEPQITIAICTYNRAGYLNDTLDDLSAQNVSSAVFEILVVNNNSEDGTETVCEIFTKTNPELNFRYLTENKQGLSFARNKAAREAQTPVIIYIDDDVILPRDYVQKALDYIEKRPSTMCAGGRIWVEFDENDPDWIPDELMPMFAFHDLGEDDKLYPASKFPIGANMMIRTSIFDAFGYFDTQLGRKGAQLLGSEEKHFFEKLRKNGIELHYWANLELTHRIGSNRLEKEYLEEQSLGIGRSERKRVSEIEFGTINKFGSELIKILGSFLLAIGYLVKGKTKAAGFILQFRVWVLKGFLNPDGAKKKSKTN</sequence>
<feature type="domain" description="Glycosyltransferase 2-like" evidence="1">
    <location>
        <begin position="9"/>
        <end position="179"/>
    </location>
</feature>
<dbReference type="Proteomes" id="UP001165366">
    <property type="component" value="Unassembled WGS sequence"/>
</dbReference>
<dbReference type="Pfam" id="PF00535">
    <property type="entry name" value="Glycos_transf_2"/>
    <property type="match status" value="1"/>
</dbReference>